<dbReference type="EMBL" id="JAAARO010000022">
    <property type="protein sequence ID" value="KAF5726871.1"/>
    <property type="molecule type" value="Genomic_DNA"/>
</dbReference>
<dbReference type="Pfam" id="PF03061">
    <property type="entry name" value="4HBT"/>
    <property type="match status" value="1"/>
</dbReference>
<dbReference type="Gene3D" id="3.10.129.10">
    <property type="entry name" value="Hotdog Thioesterase"/>
    <property type="match status" value="1"/>
</dbReference>
<evidence type="ECO:0000259" key="3">
    <source>
        <dbReference type="Pfam" id="PF03061"/>
    </source>
</evidence>
<dbReference type="GO" id="GO:0047617">
    <property type="term" value="F:fatty acyl-CoA hydrolase activity"/>
    <property type="evidence" value="ECO:0007669"/>
    <property type="project" value="InterPro"/>
</dbReference>
<keyword evidence="5" id="KW-1185">Reference proteome</keyword>
<dbReference type="PANTHER" id="PTHR21660:SF1">
    <property type="entry name" value="ACYL-COENZYME A THIOESTERASE 13"/>
    <property type="match status" value="1"/>
</dbReference>
<dbReference type="PANTHER" id="PTHR21660">
    <property type="entry name" value="THIOESTERASE SUPERFAMILY MEMBER-RELATED"/>
    <property type="match status" value="1"/>
</dbReference>
<dbReference type="AlphaFoldDB" id="A0A7J7BYB9"/>
<protein>
    <submittedName>
        <fullName evidence="4">Putative Thioesterase superfamily protein</fullName>
    </submittedName>
</protein>
<dbReference type="CDD" id="cd03443">
    <property type="entry name" value="PaaI_thioesterase"/>
    <property type="match status" value="1"/>
</dbReference>
<evidence type="ECO:0000256" key="1">
    <source>
        <dbReference type="ARBA" id="ARBA00008324"/>
    </source>
</evidence>
<accession>A0A7J7BYB9</accession>
<organism evidence="4 5">
    <name type="scientific">Tripterygium wilfordii</name>
    <name type="common">Thunder God vine</name>
    <dbReference type="NCBI Taxonomy" id="458696"/>
    <lineage>
        <taxon>Eukaryota</taxon>
        <taxon>Viridiplantae</taxon>
        <taxon>Streptophyta</taxon>
        <taxon>Embryophyta</taxon>
        <taxon>Tracheophyta</taxon>
        <taxon>Spermatophyta</taxon>
        <taxon>Magnoliopsida</taxon>
        <taxon>eudicotyledons</taxon>
        <taxon>Gunneridae</taxon>
        <taxon>Pentapetalae</taxon>
        <taxon>rosids</taxon>
        <taxon>fabids</taxon>
        <taxon>Celastrales</taxon>
        <taxon>Celastraceae</taxon>
        <taxon>Tripterygium</taxon>
    </lineage>
</organism>
<proteinExistence type="inferred from homology"/>
<dbReference type="FunCoup" id="A0A7J7BYB9">
    <property type="interactions" value="2"/>
</dbReference>
<dbReference type="InParanoid" id="A0A7J7BYB9"/>
<dbReference type="Proteomes" id="UP000593562">
    <property type="component" value="Unassembled WGS sequence"/>
</dbReference>
<evidence type="ECO:0000256" key="2">
    <source>
        <dbReference type="ARBA" id="ARBA00022801"/>
    </source>
</evidence>
<dbReference type="SUPFAM" id="SSF54637">
    <property type="entry name" value="Thioesterase/thiol ester dehydrase-isomerase"/>
    <property type="match status" value="1"/>
</dbReference>
<comment type="caution">
    <text evidence="4">The sequence shown here is derived from an EMBL/GenBank/DDBJ whole genome shotgun (WGS) entry which is preliminary data.</text>
</comment>
<sequence length="140" mass="15073">MEETDHVHSPLKLLKELSAGATGQELDARTLQGLQVAQARKGYFLCTFIVPDLTSDENGNWHGGAIATLIEVVGAAAVNSLAGHFNLTVDFSVSYYSTVKIHEQVEIEAKIAGNKGKLTAVVVEVRRQDSRELVALVNNG</sequence>
<reference evidence="4 5" key="1">
    <citation type="journal article" date="2020" name="Nat. Commun.">
        <title>Genome of Tripterygium wilfordii and identification of cytochrome P450 involved in triptolide biosynthesis.</title>
        <authorList>
            <person name="Tu L."/>
            <person name="Su P."/>
            <person name="Zhang Z."/>
            <person name="Gao L."/>
            <person name="Wang J."/>
            <person name="Hu T."/>
            <person name="Zhou J."/>
            <person name="Zhang Y."/>
            <person name="Zhao Y."/>
            <person name="Liu Y."/>
            <person name="Song Y."/>
            <person name="Tong Y."/>
            <person name="Lu Y."/>
            <person name="Yang J."/>
            <person name="Xu C."/>
            <person name="Jia M."/>
            <person name="Peters R.J."/>
            <person name="Huang L."/>
            <person name="Gao W."/>
        </authorList>
    </citation>
    <scope>NUCLEOTIDE SEQUENCE [LARGE SCALE GENOMIC DNA]</scope>
    <source>
        <strain evidence="5">cv. XIE 37</strain>
        <tissue evidence="4">Leaf</tissue>
    </source>
</reference>
<name>A0A7J7BYB9_TRIWF</name>
<comment type="similarity">
    <text evidence="1">Belongs to the thioesterase PaaI family.</text>
</comment>
<evidence type="ECO:0000313" key="5">
    <source>
        <dbReference type="Proteomes" id="UP000593562"/>
    </source>
</evidence>
<evidence type="ECO:0000313" key="4">
    <source>
        <dbReference type="EMBL" id="KAF5726871.1"/>
    </source>
</evidence>
<gene>
    <name evidence="4" type="ORF">HS088_TW22G00556</name>
</gene>
<dbReference type="InterPro" id="IPR029069">
    <property type="entry name" value="HotDog_dom_sf"/>
</dbReference>
<dbReference type="InterPro" id="IPR039298">
    <property type="entry name" value="ACOT13"/>
</dbReference>
<dbReference type="InterPro" id="IPR006683">
    <property type="entry name" value="Thioestr_dom"/>
</dbReference>
<keyword evidence="2" id="KW-0378">Hydrolase</keyword>
<dbReference type="OrthoDB" id="46529at2759"/>
<feature type="domain" description="Thioesterase" evidence="3">
    <location>
        <begin position="58"/>
        <end position="132"/>
    </location>
</feature>